<reference evidence="3" key="1">
    <citation type="submission" date="2022-11" db="UniProtKB">
        <authorList>
            <consortium name="WormBaseParasite"/>
        </authorList>
    </citation>
    <scope>IDENTIFICATION</scope>
</reference>
<organism evidence="2 3">
    <name type="scientific">Ditylenchus dipsaci</name>
    <dbReference type="NCBI Taxonomy" id="166011"/>
    <lineage>
        <taxon>Eukaryota</taxon>
        <taxon>Metazoa</taxon>
        <taxon>Ecdysozoa</taxon>
        <taxon>Nematoda</taxon>
        <taxon>Chromadorea</taxon>
        <taxon>Rhabditida</taxon>
        <taxon>Tylenchina</taxon>
        <taxon>Tylenchomorpha</taxon>
        <taxon>Sphaerularioidea</taxon>
        <taxon>Anguinidae</taxon>
        <taxon>Anguininae</taxon>
        <taxon>Ditylenchus</taxon>
    </lineage>
</organism>
<evidence type="ECO:0000313" key="3">
    <source>
        <dbReference type="WBParaSite" id="jg11180"/>
    </source>
</evidence>
<name>A0A915CPJ4_9BILA</name>
<feature type="region of interest" description="Disordered" evidence="1">
    <location>
        <begin position="1"/>
        <end position="27"/>
    </location>
</feature>
<feature type="compositionally biased region" description="Basic and acidic residues" evidence="1">
    <location>
        <begin position="1"/>
        <end position="10"/>
    </location>
</feature>
<dbReference type="AlphaFoldDB" id="A0A915CPJ4"/>
<dbReference type="WBParaSite" id="jg11180">
    <property type="protein sequence ID" value="jg11180"/>
    <property type="gene ID" value="jg11180"/>
</dbReference>
<keyword evidence="2" id="KW-1185">Reference proteome</keyword>
<accession>A0A915CPJ4</accession>
<dbReference type="Proteomes" id="UP000887574">
    <property type="component" value="Unplaced"/>
</dbReference>
<evidence type="ECO:0000256" key="1">
    <source>
        <dbReference type="SAM" id="MobiDB-lite"/>
    </source>
</evidence>
<protein>
    <submittedName>
        <fullName evidence="3">Uncharacterized protein</fullName>
    </submittedName>
</protein>
<evidence type="ECO:0000313" key="2">
    <source>
        <dbReference type="Proteomes" id="UP000887574"/>
    </source>
</evidence>
<proteinExistence type="predicted"/>
<sequence length="179" mass="20735">MSDKDNRLRLEVSNSNGKKPSNKTIATVNTPLSDQQPATFEEINNQAYEELLYVNEEANIYCLIKILTLWVVLERQLMEVNYLRVNLSFHSRPLKAESKRILEEKTDIDSKHFDFHGILEIKHEPTQGLARRGKGDMFIYSILTCKKDLPKKTETSEINYSWVQGSTITKKDLKTTEKN</sequence>
<feature type="compositionally biased region" description="Polar residues" evidence="1">
    <location>
        <begin position="12"/>
        <end position="27"/>
    </location>
</feature>